<dbReference type="Pfam" id="PF00202">
    <property type="entry name" value="Aminotran_3"/>
    <property type="match status" value="1"/>
</dbReference>
<dbReference type="Gene3D" id="3.40.640.10">
    <property type="entry name" value="Type I PLP-dependent aspartate aminotransferase-like (Major domain)"/>
    <property type="match status" value="1"/>
</dbReference>
<dbReference type="SUPFAM" id="SSF53383">
    <property type="entry name" value="PLP-dependent transferases"/>
    <property type="match status" value="1"/>
</dbReference>
<feature type="non-terminal residue" evidence="6">
    <location>
        <position position="1"/>
    </location>
</feature>
<evidence type="ECO:0000256" key="1">
    <source>
        <dbReference type="ARBA" id="ARBA00008954"/>
    </source>
</evidence>
<dbReference type="InterPro" id="IPR049704">
    <property type="entry name" value="Aminotrans_3_PPA_site"/>
</dbReference>
<evidence type="ECO:0000256" key="4">
    <source>
        <dbReference type="SAM" id="MobiDB-lite"/>
    </source>
</evidence>
<evidence type="ECO:0000256" key="5">
    <source>
        <dbReference type="SAM" id="SignalP"/>
    </source>
</evidence>
<accession>A0AAD8A7Y2</accession>
<dbReference type="EMBL" id="JASPKZ010003240">
    <property type="protein sequence ID" value="KAJ9593820.1"/>
    <property type="molecule type" value="Genomic_DNA"/>
</dbReference>
<reference evidence="6" key="2">
    <citation type="submission" date="2023-05" db="EMBL/GenBank/DDBJ databases">
        <authorList>
            <person name="Fouks B."/>
        </authorList>
    </citation>
    <scope>NUCLEOTIDE SEQUENCE</scope>
    <source>
        <strain evidence="6">Stay&amp;Tobe</strain>
        <tissue evidence="6">Testes</tissue>
    </source>
</reference>
<comment type="caution">
    <text evidence="6">The sequence shown here is derived from an EMBL/GenBank/DDBJ whole genome shotgun (WGS) entry which is preliminary data.</text>
</comment>
<evidence type="ECO:0000256" key="2">
    <source>
        <dbReference type="ARBA" id="ARBA00022898"/>
    </source>
</evidence>
<sequence>KLPSLRLWGLLSPHVTLWTVPYPGTTHWASGTWSSHKRAGAPTPWSGPLSRMSPIVHKADCTRKKLPKSETIEIAGTRHVGQSCKLFYRSDPIKIVRASGQYMFDEKGGRFWIVSTMLLMASSKVRILFGHCHPDVVKAACDQLSVLNTNNRFLHDNLVLCARKLTSTFPEPLSVCFLVNSGSEANDLALRLARAHTKNHDVITLDHAYHGHLSSLIDISPYKFNHPGGSGKPEWVHVASCPDVYQGRYRDVDHPGKDLGKMYADEVRDICKKARGKGRTIAAYIAESLQSCGGQIIPPDNYFRNVFRYVREAGGVCIADEVQVGFGRVGKHWWAFQLQGEDVIPDIVTVGKPMGNGHPVAAVITTSQIAQSFRDTGMEYFNTYGGNPVSCAVAISVLEVLERQKMRENATRVGIELVKDRETRIPATAEAQHIISRMKEEYILVSSDGPDRNVLKLKPPMVFTHENADHFVKMLDEVLSEMNSDEEEMEAGSPETRKDPCKPFYTITIDR</sequence>
<feature type="chain" id="PRO_5042173713" description="Alanine-glyoxylate aminotransferase agt2" evidence="5">
    <location>
        <begin position="19"/>
        <end position="511"/>
    </location>
</feature>
<reference evidence="6" key="1">
    <citation type="journal article" date="2023" name="IScience">
        <title>Live-bearing cockroach genome reveals convergent evolutionary mechanisms linked to viviparity in insects and beyond.</title>
        <authorList>
            <person name="Fouks B."/>
            <person name="Harrison M.C."/>
            <person name="Mikhailova A.A."/>
            <person name="Marchal E."/>
            <person name="English S."/>
            <person name="Carruthers M."/>
            <person name="Jennings E.C."/>
            <person name="Chiamaka E.L."/>
            <person name="Frigard R.A."/>
            <person name="Pippel M."/>
            <person name="Attardo G.M."/>
            <person name="Benoit J.B."/>
            <person name="Bornberg-Bauer E."/>
            <person name="Tobe S.S."/>
        </authorList>
    </citation>
    <scope>NUCLEOTIDE SEQUENCE</scope>
    <source>
        <strain evidence="6">Stay&amp;Tobe</strain>
    </source>
</reference>
<dbReference type="PROSITE" id="PS00600">
    <property type="entry name" value="AA_TRANSFER_CLASS_3"/>
    <property type="match status" value="1"/>
</dbReference>
<dbReference type="AlphaFoldDB" id="A0AAD8A7Y2"/>
<keyword evidence="2 3" id="KW-0663">Pyridoxal phosphate</keyword>
<evidence type="ECO:0008006" key="8">
    <source>
        <dbReference type="Google" id="ProtNLM"/>
    </source>
</evidence>
<dbReference type="GO" id="GO:0005739">
    <property type="term" value="C:mitochondrion"/>
    <property type="evidence" value="ECO:0007669"/>
    <property type="project" value="TreeGrafter"/>
</dbReference>
<proteinExistence type="inferred from homology"/>
<dbReference type="PANTHER" id="PTHR45688:SF13">
    <property type="entry name" value="ALANINE--GLYOXYLATE AMINOTRANSFERASE 2-LIKE"/>
    <property type="match status" value="1"/>
</dbReference>
<dbReference type="InterPro" id="IPR015421">
    <property type="entry name" value="PyrdxlP-dep_Trfase_major"/>
</dbReference>
<keyword evidence="5" id="KW-0732">Signal</keyword>
<dbReference type="Proteomes" id="UP001233999">
    <property type="component" value="Unassembled WGS sequence"/>
</dbReference>
<dbReference type="CDD" id="cd00610">
    <property type="entry name" value="OAT_like"/>
    <property type="match status" value="1"/>
</dbReference>
<dbReference type="Gene3D" id="3.90.1150.10">
    <property type="entry name" value="Aspartate Aminotransferase, domain 1"/>
    <property type="match status" value="2"/>
</dbReference>
<evidence type="ECO:0000313" key="7">
    <source>
        <dbReference type="Proteomes" id="UP001233999"/>
    </source>
</evidence>
<protein>
    <recommendedName>
        <fullName evidence="8">Alanine-glyoxylate aminotransferase agt2</fullName>
    </recommendedName>
</protein>
<feature type="region of interest" description="Disordered" evidence="4">
    <location>
        <begin position="483"/>
        <end position="502"/>
    </location>
</feature>
<dbReference type="PANTHER" id="PTHR45688">
    <property type="match status" value="1"/>
</dbReference>
<gene>
    <name evidence="6" type="ORF">L9F63_027536</name>
</gene>
<dbReference type="InterPro" id="IPR005814">
    <property type="entry name" value="Aminotrans_3"/>
</dbReference>
<name>A0AAD8A7Y2_DIPPU</name>
<evidence type="ECO:0000256" key="3">
    <source>
        <dbReference type="RuleBase" id="RU003560"/>
    </source>
</evidence>
<dbReference type="InterPro" id="IPR015422">
    <property type="entry name" value="PyrdxlP-dep_Trfase_small"/>
</dbReference>
<organism evidence="6 7">
    <name type="scientific">Diploptera punctata</name>
    <name type="common">Pacific beetle cockroach</name>
    <dbReference type="NCBI Taxonomy" id="6984"/>
    <lineage>
        <taxon>Eukaryota</taxon>
        <taxon>Metazoa</taxon>
        <taxon>Ecdysozoa</taxon>
        <taxon>Arthropoda</taxon>
        <taxon>Hexapoda</taxon>
        <taxon>Insecta</taxon>
        <taxon>Pterygota</taxon>
        <taxon>Neoptera</taxon>
        <taxon>Polyneoptera</taxon>
        <taxon>Dictyoptera</taxon>
        <taxon>Blattodea</taxon>
        <taxon>Blaberoidea</taxon>
        <taxon>Blaberidae</taxon>
        <taxon>Diplopterinae</taxon>
        <taxon>Diploptera</taxon>
    </lineage>
</organism>
<dbReference type="InterPro" id="IPR015424">
    <property type="entry name" value="PyrdxlP-dep_Trfase"/>
</dbReference>
<comment type="similarity">
    <text evidence="1 3">Belongs to the class-III pyridoxal-phosphate-dependent aminotransferase family.</text>
</comment>
<evidence type="ECO:0000313" key="6">
    <source>
        <dbReference type="EMBL" id="KAJ9593820.1"/>
    </source>
</evidence>
<dbReference type="GO" id="GO:0030170">
    <property type="term" value="F:pyridoxal phosphate binding"/>
    <property type="evidence" value="ECO:0007669"/>
    <property type="project" value="InterPro"/>
</dbReference>
<feature type="non-terminal residue" evidence="6">
    <location>
        <position position="511"/>
    </location>
</feature>
<keyword evidence="7" id="KW-1185">Reference proteome</keyword>
<feature type="signal peptide" evidence="5">
    <location>
        <begin position="1"/>
        <end position="18"/>
    </location>
</feature>
<dbReference type="GO" id="GO:0008483">
    <property type="term" value="F:transaminase activity"/>
    <property type="evidence" value="ECO:0007669"/>
    <property type="project" value="InterPro"/>
</dbReference>